<keyword evidence="10" id="KW-1015">Disulfide bond</keyword>
<evidence type="ECO:0000256" key="9">
    <source>
        <dbReference type="ARBA" id="ARBA00023136"/>
    </source>
</evidence>
<evidence type="ECO:0000256" key="6">
    <source>
        <dbReference type="ARBA" id="ARBA00023002"/>
    </source>
</evidence>
<evidence type="ECO:0000313" key="14">
    <source>
        <dbReference type="Proteomes" id="UP000243679"/>
    </source>
</evidence>
<evidence type="ECO:0000256" key="2">
    <source>
        <dbReference type="ARBA" id="ARBA00022475"/>
    </source>
</evidence>
<dbReference type="GO" id="GO:0006784">
    <property type="term" value="P:heme A biosynthetic process"/>
    <property type="evidence" value="ECO:0007669"/>
    <property type="project" value="InterPro"/>
</dbReference>
<keyword evidence="14" id="KW-1185">Reference proteome</keyword>
<feature type="transmembrane region" description="Helical" evidence="12">
    <location>
        <begin position="105"/>
        <end position="128"/>
    </location>
</feature>
<protein>
    <submittedName>
        <fullName evidence="13">Cytochrome oxidase assembly</fullName>
    </submittedName>
</protein>
<proteinExistence type="predicted"/>
<evidence type="ECO:0000256" key="7">
    <source>
        <dbReference type="ARBA" id="ARBA00023004"/>
    </source>
</evidence>
<dbReference type="RefSeq" id="WP_096526090.1">
    <property type="nucleotide sequence ID" value="NZ_AP014836.1"/>
</dbReference>
<keyword evidence="2" id="KW-1003">Cell membrane</keyword>
<evidence type="ECO:0000256" key="12">
    <source>
        <dbReference type="SAM" id="Phobius"/>
    </source>
</evidence>
<dbReference type="InterPro" id="IPR003780">
    <property type="entry name" value="COX15/CtaA_fam"/>
</dbReference>
<evidence type="ECO:0000256" key="4">
    <source>
        <dbReference type="ARBA" id="ARBA00022723"/>
    </source>
</evidence>
<dbReference type="AlphaFoldDB" id="A0A1Q2SJX2"/>
<evidence type="ECO:0000313" key="13">
    <source>
        <dbReference type="EMBL" id="BAW79423.1"/>
    </source>
</evidence>
<feature type="transmembrane region" description="Helical" evidence="12">
    <location>
        <begin position="134"/>
        <end position="154"/>
    </location>
</feature>
<dbReference type="EMBL" id="AP014836">
    <property type="protein sequence ID" value="BAW79423.1"/>
    <property type="molecule type" value="Genomic_DNA"/>
</dbReference>
<reference evidence="13 14" key="1">
    <citation type="journal article" date="2017" name="ISME J.">
        <title>An acid-tolerant ammonia-oxidizing ?-proteobacterium from soil.</title>
        <authorList>
            <person name="Hayatsu M."/>
            <person name="Tago K."/>
            <person name="Uchiyama I."/>
            <person name="Toyoda A."/>
            <person name="Wang Y."/>
            <person name="Shimomura Y."/>
            <person name="Okubo T."/>
            <person name="Kurisu F."/>
            <person name="Hirono Y."/>
            <person name="Nonaka K."/>
            <person name="Akiyama H."/>
            <person name="Itoh T."/>
            <person name="Takami H."/>
        </authorList>
    </citation>
    <scope>NUCLEOTIDE SEQUENCE [LARGE SCALE GENOMIC DNA]</scope>
    <source>
        <strain evidence="13 14">TAO100</strain>
    </source>
</reference>
<feature type="transmembrane region" description="Helical" evidence="12">
    <location>
        <begin position="284"/>
        <end position="305"/>
    </location>
</feature>
<dbReference type="Pfam" id="PF02628">
    <property type="entry name" value="COX15-CtaA"/>
    <property type="match status" value="1"/>
</dbReference>
<feature type="transmembrane region" description="Helical" evidence="12">
    <location>
        <begin position="254"/>
        <end position="272"/>
    </location>
</feature>
<keyword evidence="4" id="KW-0479">Metal-binding</keyword>
<evidence type="ECO:0000256" key="8">
    <source>
        <dbReference type="ARBA" id="ARBA00023133"/>
    </source>
</evidence>
<dbReference type="InterPro" id="IPR050450">
    <property type="entry name" value="COX15/CtaA_HemeA_synthase"/>
</dbReference>
<evidence type="ECO:0000256" key="5">
    <source>
        <dbReference type="ARBA" id="ARBA00022989"/>
    </source>
</evidence>
<feature type="transmembrane region" description="Helical" evidence="12">
    <location>
        <begin position="79"/>
        <end position="98"/>
    </location>
</feature>
<feature type="transmembrane region" description="Helical" evidence="12">
    <location>
        <begin position="175"/>
        <end position="195"/>
    </location>
</feature>
<comment type="subcellular location">
    <subcellularLocation>
        <location evidence="1">Membrane</location>
        <topology evidence="1">Multi-pass membrane protein</topology>
    </subcellularLocation>
</comment>
<evidence type="ECO:0000256" key="1">
    <source>
        <dbReference type="ARBA" id="ARBA00004141"/>
    </source>
</evidence>
<keyword evidence="9 12" id="KW-0472">Membrane</keyword>
<dbReference type="OrthoDB" id="1447144at2"/>
<dbReference type="PANTHER" id="PTHR35457">
    <property type="entry name" value="HEME A SYNTHASE"/>
    <property type="match status" value="1"/>
</dbReference>
<keyword evidence="8" id="KW-0350">Heme biosynthesis</keyword>
<keyword evidence="5 12" id="KW-1133">Transmembrane helix</keyword>
<keyword evidence="7" id="KW-0408">Iron</keyword>
<comment type="pathway">
    <text evidence="11">Porphyrin-containing compound metabolism.</text>
</comment>
<keyword evidence="6" id="KW-0560">Oxidoreductase</keyword>
<dbReference type="GO" id="GO:0016020">
    <property type="term" value="C:membrane"/>
    <property type="evidence" value="ECO:0007669"/>
    <property type="project" value="UniProtKB-SubCell"/>
</dbReference>
<evidence type="ECO:0000256" key="10">
    <source>
        <dbReference type="ARBA" id="ARBA00023157"/>
    </source>
</evidence>
<dbReference type="GO" id="GO:0046872">
    <property type="term" value="F:metal ion binding"/>
    <property type="evidence" value="ECO:0007669"/>
    <property type="project" value="UniProtKB-KW"/>
</dbReference>
<dbReference type="GO" id="GO:0016491">
    <property type="term" value="F:oxidoreductase activity"/>
    <property type="evidence" value="ECO:0007669"/>
    <property type="project" value="UniProtKB-KW"/>
</dbReference>
<dbReference type="Proteomes" id="UP000243679">
    <property type="component" value="Chromosome"/>
</dbReference>
<sequence length="344" mass="37506">MSRFFVTLISIISFLALVIVVLGAYVRLSDAGLSCPDWPGCYQQLLAPTTNQQIDQANSLYPERPVDTGKAWKEMIHRYLAGILGFLILIAAVTACLNRSNPKQIIALPLFLVGLVGFQAALGMWTVTLLVQPAIVTLHLIGGMALLSLAWWLVLRQRQALAPIQQRIVWYSPAFKAWSLIGLVFLGLQLTLGGWTSTNYAGFYCQDFPTCQGQWWPTMDFRDAFTFWRPLGENYEGGRLTLEAATAIHVTHRIIAMIVLAVLTAVGLRAALGRGTLALRKTGWVMIALVFTQVTLGIATAMAGIPLALAVAHNAVAALLLLTVITLNHLLHPTGHPSQGATKL</sequence>
<dbReference type="KEGG" id="ntt:TAO_0053"/>
<keyword evidence="3 12" id="KW-0812">Transmembrane</keyword>
<name>A0A1Q2SJX2_9GAMM</name>
<organism evidence="13 14">
    <name type="scientific">Candidatus Nitrosoglobus terrae</name>
    <dbReference type="NCBI Taxonomy" id="1630141"/>
    <lineage>
        <taxon>Bacteria</taxon>
        <taxon>Pseudomonadati</taxon>
        <taxon>Pseudomonadota</taxon>
        <taxon>Gammaproteobacteria</taxon>
        <taxon>Chromatiales</taxon>
        <taxon>Chromatiaceae</taxon>
        <taxon>Candidatus Nitrosoglobus</taxon>
    </lineage>
</organism>
<gene>
    <name evidence="13" type="ORF">TAO_0053</name>
</gene>
<evidence type="ECO:0000256" key="3">
    <source>
        <dbReference type="ARBA" id="ARBA00022692"/>
    </source>
</evidence>
<evidence type="ECO:0000256" key="11">
    <source>
        <dbReference type="ARBA" id="ARBA00023444"/>
    </source>
</evidence>
<accession>A0A1Q2SJX2</accession>
<dbReference type="PANTHER" id="PTHR35457:SF1">
    <property type="entry name" value="HEME A SYNTHASE"/>
    <property type="match status" value="1"/>
</dbReference>
<feature type="transmembrane region" description="Helical" evidence="12">
    <location>
        <begin position="311"/>
        <end position="331"/>
    </location>
</feature>